<dbReference type="PANTHER" id="PTHR38041">
    <property type="entry name" value="CHORISMATE MUTASE"/>
    <property type="match status" value="1"/>
</dbReference>
<dbReference type="RefSeq" id="WP_337703595.1">
    <property type="nucleotide sequence ID" value="NZ_JBBEGM010000005.1"/>
</dbReference>
<comment type="caution">
    <text evidence="4">The sequence shown here is derived from an EMBL/GenBank/DDBJ whole genome shotgun (WGS) entry which is preliminary data.</text>
</comment>
<dbReference type="GO" id="GO:0004106">
    <property type="term" value="F:chorismate mutase activity"/>
    <property type="evidence" value="ECO:0007669"/>
    <property type="project" value="UniProtKB-EC"/>
</dbReference>
<evidence type="ECO:0000313" key="5">
    <source>
        <dbReference type="Proteomes" id="UP001369736"/>
    </source>
</evidence>
<dbReference type="Proteomes" id="UP001369736">
    <property type="component" value="Unassembled WGS sequence"/>
</dbReference>
<dbReference type="NCBIfam" id="NF005894">
    <property type="entry name" value="PRK07857.1"/>
    <property type="match status" value="1"/>
</dbReference>
<keyword evidence="1 4" id="KW-0413">Isomerase</keyword>
<dbReference type="SUPFAM" id="SSF48600">
    <property type="entry name" value="Chorismate mutase II"/>
    <property type="match status" value="1"/>
</dbReference>
<name>A0ABU8M5Z8_9PSEU</name>
<sequence>MSAATSDSTPATATSTDAEDDPAPAPALTPASADEIPALREEIDSIDAEILRLIQRRTEISQRIGLARMAAGGPRIVYNREMQVLARFRDLGAEGRELGMLLLRLGRGRLGGRAGRSS</sequence>
<evidence type="ECO:0000259" key="3">
    <source>
        <dbReference type="PROSITE" id="PS51168"/>
    </source>
</evidence>
<dbReference type="InterPro" id="IPR036979">
    <property type="entry name" value="CM_dom_sf"/>
</dbReference>
<proteinExistence type="predicted"/>
<dbReference type="PANTHER" id="PTHR38041:SF1">
    <property type="entry name" value="CHORISMATE MUTASE"/>
    <property type="match status" value="1"/>
</dbReference>
<evidence type="ECO:0000256" key="1">
    <source>
        <dbReference type="ARBA" id="ARBA00023235"/>
    </source>
</evidence>
<evidence type="ECO:0000256" key="2">
    <source>
        <dbReference type="SAM" id="MobiDB-lite"/>
    </source>
</evidence>
<dbReference type="InterPro" id="IPR036263">
    <property type="entry name" value="Chorismate_II_sf"/>
</dbReference>
<dbReference type="InterPro" id="IPR010958">
    <property type="entry name" value="Chorismate_mutase_highGC-bac"/>
</dbReference>
<dbReference type="Gene3D" id="1.20.59.10">
    <property type="entry name" value="Chorismate mutase"/>
    <property type="match status" value="1"/>
</dbReference>
<gene>
    <name evidence="4" type="ORF">WCD58_13675</name>
</gene>
<organism evidence="4 5">
    <name type="scientific">Actinomycetospora flava</name>
    <dbReference type="NCBI Taxonomy" id="3129232"/>
    <lineage>
        <taxon>Bacteria</taxon>
        <taxon>Bacillati</taxon>
        <taxon>Actinomycetota</taxon>
        <taxon>Actinomycetes</taxon>
        <taxon>Pseudonocardiales</taxon>
        <taxon>Pseudonocardiaceae</taxon>
        <taxon>Actinomycetospora</taxon>
    </lineage>
</organism>
<dbReference type="SMART" id="SM00830">
    <property type="entry name" value="CM_2"/>
    <property type="match status" value="1"/>
</dbReference>
<dbReference type="EC" id="5.4.99.5" evidence="4"/>
<dbReference type="NCBIfam" id="TIGR01808">
    <property type="entry name" value="CM_M_hiGC-arch"/>
    <property type="match status" value="1"/>
</dbReference>
<feature type="domain" description="Chorismate mutase" evidence="3">
    <location>
        <begin position="30"/>
        <end position="118"/>
    </location>
</feature>
<feature type="compositionally biased region" description="Low complexity" evidence="2">
    <location>
        <begin position="1"/>
        <end position="16"/>
    </location>
</feature>
<protein>
    <submittedName>
        <fullName evidence="4">Chorismate mutase</fullName>
        <ecNumber evidence="4">5.4.99.5</ecNumber>
    </submittedName>
</protein>
<dbReference type="PROSITE" id="PS51168">
    <property type="entry name" value="CHORISMATE_MUT_2"/>
    <property type="match status" value="1"/>
</dbReference>
<accession>A0ABU8M5Z8</accession>
<dbReference type="Pfam" id="PF01817">
    <property type="entry name" value="CM_2"/>
    <property type="match status" value="1"/>
</dbReference>
<evidence type="ECO:0000313" key="4">
    <source>
        <dbReference type="EMBL" id="MEJ2862215.1"/>
    </source>
</evidence>
<reference evidence="4 5" key="1">
    <citation type="submission" date="2024-03" db="EMBL/GenBank/DDBJ databases">
        <title>Actinomycetospora sp. OC33-EN07, a novel actinomycete isolated from wild orchid (Aerides multiflora).</title>
        <authorList>
            <person name="Suriyachadkun C."/>
        </authorList>
    </citation>
    <scope>NUCLEOTIDE SEQUENCE [LARGE SCALE GENOMIC DNA]</scope>
    <source>
        <strain evidence="4 5">OC33-EN07</strain>
    </source>
</reference>
<keyword evidence="5" id="KW-1185">Reference proteome</keyword>
<dbReference type="EMBL" id="JBBEGM010000005">
    <property type="protein sequence ID" value="MEJ2862215.1"/>
    <property type="molecule type" value="Genomic_DNA"/>
</dbReference>
<dbReference type="InterPro" id="IPR002701">
    <property type="entry name" value="CM_II_prokaryot"/>
</dbReference>
<dbReference type="InterPro" id="IPR051331">
    <property type="entry name" value="Chorismate_mutase-related"/>
</dbReference>
<feature type="region of interest" description="Disordered" evidence="2">
    <location>
        <begin position="1"/>
        <end position="33"/>
    </location>
</feature>